<feature type="transmembrane region" description="Helical" evidence="1">
    <location>
        <begin position="7"/>
        <end position="27"/>
    </location>
</feature>
<dbReference type="Proteomes" id="UP000505210">
    <property type="component" value="Chromosome"/>
</dbReference>
<keyword evidence="1" id="KW-1133">Transmembrane helix</keyword>
<dbReference type="PANTHER" id="PTHR35551:SF1">
    <property type="entry name" value="ACCLIMATION OF PHOTOSYNTHESIS TO ENVIRONMENT"/>
    <property type="match status" value="1"/>
</dbReference>
<dbReference type="PANTHER" id="PTHR35551">
    <property type="match status" value="1"/>
</dbReference>
<dbReference type="EMBL" id="CP053661">
    <property type="protein sequence ID" value="QKD81056.1"/>
    <property type="molecule type" value="Genomic_DNA"/>
</dbReference>
<protein>
    <submittedName>
        <fullName evidence="2">DUF2854 domain-containing protein</fullName>
    </submittedName>
</protein>
<gene>
    <name evidence="2" type="ORF">HPC62_01695</name>
</gene>
<evidence type="ECO:0000313" key="2">
    <source>
        <dbReference type="EMBL" id="QKD81056.1"/>
    </source>
</evidence>
<sequence length="185" mass="20163">MLGRISLGTVGLVVGGLLTVVGFIAYFSSSATLNLVGFFYGIPLLLGGLALKISELTPVPYSQPPSAAALALRDQQATETQHQIRKDVTRYRYGQSAHLDSSLESLGLEPTDDERPVLVALREEDRDGAYALVLEFESEYVSLEKWNSKREKIERFFGPGLRVEISQPGEDYIDVALISTGAAQA</sequence>
<keyword evidence="1" id="KW-0472">Membrane</keyword>
<keyword evidence="1" id="KW-0812">Transmembrane</keyword>
<dbReference type="RefSeq" id="WP_172353474.1">
    <property type="nucleotide sequence ID" value="NZ_CP053661.1"/>
</dbReference>
<accession>A0A6M8BAE7</accession>
<feature type="transmembrane region" description="Helical" evidence="1">
    <location>
        <begin position="33"/>
        <end position="51"/>
    </location>
</feature>
<evidence type="ECO:0000256" key="1">
    <source>
        <dbReference type="SAM" id="Phobius"/>
    </source>
</evidence>
<dbReference type="KEGG" id="theu:HPC62_01695"/>
<dbReference type="Pfam" id="PF11016">
    <property type="entry name" value="DUF2854"/>
    <property type="match status" value="1"/>
</dbReference>
<keyword evidence="3" id="KW-1185">Reference proteome</keyword>
<evidence type="ECO:0000313" key="3">
    <source>
        <dbReference type="Proteomes" id="UP000505210"/>
    </source>
</evidence>
<name>A0A6M8BAE7_9CYAN</name>
<dbReference type="AlphaFoldDB" id="A0A6M8BAE7"/>
<dbReference type="InterPro" id="IPR021275">
    <property type="entry name" value="DUF2854"/>
</dbReference>
<organism evidence="2 3">
    <name type="scientific">Thermoleptolyngbya sichuanensis A183</name>
    <dbReference type="NCBI Taxonomy" id="2737172"/>
    <lineage>
        <taxon>Bacteria</taxon>
        <taxon>Bacillati</taxon>
        <taxon>Cyanobacteriota</taxon>
        <taxon>Cyanophyceae</taxon>
        <taxon>Oculatellales</taxon>
        <taxon>Oculatellaceae</taxon>
        <taxon>Thermoleptolyngbya</taxon>
        <taxon>Thermoleptolyngbya sichuanensis</taxon>
    </lineage>
</organism>
<reference evidence="2 3" key="1">
    <citation type="submission" date="2020-05" db="EMBL/GenBank/DDBJ databases">
        <title>Complete genome sequence of of a novel Thermoleptolyngbya strain isolated from hot springs of Ganzi, Sichuan China.</title>
        <authorList>
            <person name="Tang J."/>
            <person name="Daroch M."/>
            <person name="Li L."/>
            <person name="Waleron K."/>
            <person name="Waleron M."/>
            <person name="Waleron M."/>
        </authorList>
    </citation>
    <scope>NUCLEOTIDE SEQUENCE [LARGE SCALE GENOMIC DNA]</scope>
    <source>
        <strain evidence="2 3">PKUAC-SCTA183</strain>
    </source>
</reference>
<proteinExistence type="predicted"/>